<name>A0A8D8TXE4_9HEMI</name>
<accession>A0A8D8TXE4</accession>
<evidence type="ECO:0008006" key="3">
    <source>
        <dbReference type="Google" id="ProtNLM"/>
    </source>
</evidence>
<evidence type="ECO:0000313" key="2">
    <source>
        <dbReference type="EMBL" id="CAG6692067.1"/>
    </source>
</evidence>
<sequence>MLPRVIKLLLAFLSLTIFSCESDSFINGSSWSRQLTGLPDLCLNGNTTTCDSFCLNQAKLVCKDAVYGRLYSAQHILYNKIKSRTCLGQTCRVQLGTTKNYIYANLDCFGNGSATWINCKCAAFLIDNEEEY</sequence>
<proteinExistence type="predicted"/>
<reference evidence="2" key="1">
    <citation type="submission" date="2021-05" db="EMBL/GenBank/DDBJ databases">
        <authorList>
            <person name="Alioto T."/>
            <person name="Alioto T."/>
            <person name="Gomez Garrido J."/>
        </authorList>
    </citation>
    <scope>NUCLEOTIDE SEQUENCE</scope>
</reference>
<dbReference type="EMBL" id="HBUF01305702">
    <property type="protein sequence ID" value="CAG6692075.1"/>
    <property type="molecule type" value="Transcribed_RNA"/>
</dbReference>
<protein>
    <recommendedName>
        <fullName evidence="3">Lipoprotein</fullName>
    </recommendedName>
</protein>
<evidence type="ECO:0000256" key="1">
    <source>
        <dbReference type="SAM" id="SignalP"/>
    </source>
</evidence>
<dbReference type="EMBL" id="HBUF01305701">
    <property type="protein sequence ID" value="CAG6692073.1"/>
    <property type="molecule type" value="Transcribed_RNA"/>
</dbReference>
<dbReference type="EMBL" id="HBUF01020365">
    <property type="protein sequence ID" value="CAG6610997.1"/>
    <property type="molecule type" value="Transcribed_RNA"/>
</dbReference>
<dbReference type="EMBL" id="HBUF01305698">
    <property type="protein sequence ID" value="CAG6692067.1"/>
    <property type="molecule type" value="Transcribed_RNA"/>
</dbReference>
<organism evidence="2">
    <name type="scientific">Cacopsylla melanoneura</name>
    <dbReference type="NCBI Taxonomy" id="428564"/>
    <lineage>
        <taxon>Eukaryota</taxon>
        <taxon>Metazoa</taxon>
        <taxon>Ecdysozoa</taxon>
        <taxon>Arthropoda</taxon>
        <taxon>Hexapoda</taxon>
        <taxon>Insecta</taxon>
        <taxon>Pterygota</taxon>
        <taxon>Neoptera</taxon>
        <taxon>Paraneoptera</taxon>
        <taxon>Hemiptera</taxon>
        <taxon>Sternorrhyncha</taxon>
        <taxon>Psylloidea</taxon>
        <taxon>Psyllidae</taxon>
        <taxon>Psyllinae</taxon>
        <taxon>Cacopsylla</taxon>
    </lineage>
</organism>
<dbReference type="EMBL" id="HBUF01305700">
    <property type="protein sequence ID" value="CAG6692071.1"/>
    <property type="molecule type" value="Transcribed_RNA"/>
</dbReference>
<feature type="chain" id="PRO_5036262130" description="Lipoprotein" evidence="1">
    <location>
        <begin position="23"/>
        <end position="132"/>
    </location>
</feature>
<feature type="signal peptide" evidence="1">
    <location>
        <begin position="1"/>
        <end position="22"/>
    </location>
</feature>
<dbReference type="AlphaFoldDB" id="A0A8D8TXE4"/>
<dbReference type="PROSITE" id="PS51257">
    <property type="entry name" value="PROKAR_LIPOPROTEIN"/>
    <property type="match status" value="1"/>
</dbReference>
<keyword evidence="1" id="KW-0732">Signal</keyword>